<keyword evidence="2" id="KW-0808">Transferase</keyword>
<evidence type="ECO:0000313" key="3">
    <source>
        <dbReference type="Proteomes" id="UP000824221"/>
    </source>
</evidence>
<evidence type="ECO:0000256" key="1">
    <source>
        <dbReference type="SAM" id="Phobius"/>
    </source>
</evidence>
<protein>
    <submittedName>
        <fullName evidence="2">Glycosyltransferase family 39 protein</fullName>
        <ecNumber evidence="2">2.4.-.-</ecNumber>
    </submittedName>
</protein>
<name>A0A9D2H1U0_9FIRM</name>
<reference evidence="2" key="2">
    <citation type="submission" date="2021-04" db="EMBL/GenBank/DDBJ databases">
        <authorList>
            <person name="Gilroy R."/>
        </authorList>
    </citation>
    <scope>NUCLEOTIDE SEQUENCE</scope>
    <source>
        <strain evidence="2">CHK156-179</strain>
    </source>
</reference>
<proteinExistence type="predicted"/>
<evidence type="ECO:0000313" key="2">
    <source>
        <dbReference type="EMBL" id="HJA01956.1"/>
    </source>
</evidence>
<accession>A0A9D2H1U0</accession>
<dbReference type="AlphaFoldDB" id="A0A9D2H1U0"/>
<feature type="transmembrane region" description="Helical" evidence="1">
    <location>
        <begin position="289"/>
        <end position="310"/>
    </location>
</feature>
<keyword evidence="1" id="KW-0812">Transmembrane</keyword>
<keyword evidence="1" id="KW-1133">Transmembrane helix</keyword>
<sequence>MKKNFWKNATKYFRAFLILALAFLAIGLGTLGSVISTGDSFVLTAKQEGDAKEPSIMVHVMLPEGLDASINVGNVYVKKVLVNVGAVYLSAGESVELRIGRGSKSDLIYDLTYPMAIPSVYSAATEETEAVANVAYNWLVFDVTEIASDGWRLRSYPYYYFAVRGGSVCINEVLFVAETNSLPEEEREDILLDTELDDASVIRRAEGESKAEALERASAVLDSQHLPSLTSSSFDSFSEEEAYSLMTIREMRAGGSYVTGDTYLADTVYNALGTDILALGTLIFGMSPFGLRFFPFLAAFGVLVVGYLFVRDLSKSERAGFIFAALYALSAAFFAAGHLGTPLMLGVFFFTASVYFCHKFYAKGMKTADLKGASPVILSALFGALAICVNGVWTIPMLGVVALFAAGMVRQKKAKEYYLAKAEEAPEPVETAEEESVPALPPKQRVEAEYRFKDRAAIASFTVVFLVGTLLLSLLAVIPAYLPYVRVFGDPAAPMGVFAVAWKLFAGGFAGANATSYAQSWALHTIFAGTGELYAVTVAGAFTAIVAVVACIVALVWFLLSKKESGKNVLRALVIAAAGLVLSLVCSFFGGGAFGFSLAALVFLFALGGFAGDKVLAEGGKAAKAVMWVLLALLILSFVLLIPFTFSVPLPAGLQTALFA</sequence>
<dbReference type="Proteomes" id="UP000824221">
    <property type="component" value="Unassembled WGS sequence"/>
</dbReference>
<keyword evidence="2" id="KW-0328">Glycosyltransferase</keyword>
<feature type="transmembrane region" description="Helical" evidence="1">
    <location>
        <begin position="458"/>
        <end position="482"/>
    </location>
</feature>
<feature type="transmembrane region" description="Helical" evidence="1">
    <location>
        <begin position="625"/>
        <end position="646"/>
    </location>
</feature>
<reference evidence="2" key="1">
    <citation type="journal article" date="2021" name="PeerJ">
        <title>Extensive microbial diversity within the chicken gut microbiome revealed by metagenomics and culture.</title>
        <authorList>
            <person name="Gilroy R."/>
            <person name="Ravi A."/>
            <person name="Getino M."/>
            <person name="Pursley I."/>
            <person name="Horton D.L."/>
            <person name="Alikhan N.F."/>
            <person name="Baker D."/>
            <person name="Gharbi K."/>
            <person name="Hall N."/>
            <person name="Watson M."/>
            <person name="Adriaenssens E.M."/>
            <person name="Foster-Nyarko E."/>
            <person name="Jarju S."/>
            <person name="Secka A."/>
            <person name="Antonio M."/>
            <person name="Oren A."/>
            <person name="Chaudhuri R.R."/>
            <person name="La Ragione R."/>
            <person name="Hildebrand F."/>
            <person name="Pallen M.J."/>
        </authorList>
    </citation>
    <scope>NUCLEOTIDE SEQUENCE</scope>
    <source>
        <strain evidence="2">CHK156-179</strain>
    </source>
</reference>
<dbReference type="GO" id="GO:0016757">
    <property type="term" value="F:glycosyltransferase activity"/>
    <property type="evidence" value="ECO:0007669"/>
    <property type="project" value="UniProtKB-KW"/>
</dbReference>
<keyword evidence="1" id="KW-0472">Membrane</keyword>
<gene>
    <name evidence="2" type="ORF">H9797_01050</name>
</gene>
<feature type="transmembrane region" description="Helical" evidence="1">
    <location>
        <begin position="368"/>
        <end position="387"/>
    </location>
</feature>
<feature type="transmembrane region" description="Helical" evidence="1">
    <location>
        <begin position="572"/>
        <end position="590"/>
    </location>
</feature>
<feature type="transmembrane region" description="Helical" evidence="1">
    <location>
        <begin position="596"/>
        <end position="613"/>
    </location>
</feature>
<feature type="transmembrane region" description="Helical" evidence="1">
    <location>
        <begin position="319"/>
        <end position="337"/>
    </location>
</feature>
<organism evidence="2 3">
    <name type="scientific">Candidatus Gallimonas gallistercoris</name>
    <dbReference type="NCBI Taxonomy" id="2838602"/>
    <lineage>
        <taxon>Bacteria</taxon>
        <taxon>Bacillati</taxon>
        <taxon>Bacillota</taxon>
        <taxon>Clostridia</taxon>
        <taxon>Candidatus Gallimonas</taxon>
    </lineage>
</organism>
<feature type="transmembrane region" description="Helical" evidence="1">
    <location>
        <begin position="533"/>
        <end position="560"/>
    </location>
</feature>
<dbReference type="EC" id="2.4.-.-" evidence="2"/>
<comment type="caution">
    <text evidence="2">The sequence shown here is derived from an EMBL/GenBank/DDBJ whole genome shotgun (WGS) entry which is preliminary data.</text>
</comment>
<dbReference type="EMBL" id="DXAJ01000020">
    <property type="protein sequence ID" value="HJA01956.1"/>
    <property type="molecule type" value="Genomic_DNA"/>
</dbReference>